<keyword evidence="6" id="KW-0812">Transmembrane</keyword>
<keyword evidence="6" id="KW-1133">Transmembrane helix</keyword>
<sequence length="569" mass="61645">MGELTSLGGFLTFIQVFFAVVIGLYFWNLLKAQQGNKTAVEKESRKEMEKLQRLRAISLTEPLAEKTRPKNFSEIIGQEEGLKSLRAALCGPNPQHVIVYGPPGVGKTAAARLVLEEAKKSPNSPFKEGAKFTELDATTARFDERGIADPLIGSVHDPIYQGAGAMGMAGIPQPKPGAVTKAHGGMLFIDEIGELHPIQMNKLLKVLEDRKVFLESSYYSSEDGNIPTHIHDIFQNGLPADFRMVGATTRTPDQIPPAIRSRCLEIYFRPLLPDEIEKIAANAAQKIGFPMEESALGVIKRYATNGREAVNIIQIAGGIALTEGRKEILARDIEWVLHSGQYTPRPERKINSQAQVGVVNGLAVYGPNMGILSEVEATVMSATPGAGKITVTGVVEEEEIGSSSKKVRRKSMARSSVENVVTVLRRVMDVDARDYDIHVNFLGSGLVDGPSAGVTIATAIYSAIKGIAVDNTVAMTGEISIRGLVKPVGGVVTKVEAARQAGVKKVFIPQENYQEMFKGMEGITVVPVESLNDVIKEALVREPEKEVQWETVPATLEIPAAAFLANQKV</sequence>
<dbReference type="EC" id="3.4.21.53" evidence="5"/>
<dbReference type="InterPro" id="IPR027417">
    <property type="entry name" value="P-loop_NTPase"/>
</dbReference>
<name>A0A1M6TWR4_9FIRM</name>
<accession>A0A1M6TWR4</accession>
<evidence type="ECO:0000256" key="3">
    <source>
        <dbReference type="ARBA" id="ARBA00022825"/>
    </source>
</evidence>
<dbReference type="GO" id="GO:0006508">
    <property type="term" value="P:proteolysis"/>
    <property type="evidence" value="ECO:0007669"/>
    <property type="project" value="UniProtKB-KW"/>
</dbReference>
<dbReference type="GO" id="GO:0004252">
    <property type="term" value="F:serine-type endopeptidase activity"/>
    <property type="evidence" value="ECO:0007669"/>
    <property type="project" value="UniProtKB-UniRule"/>
</dbReference>
<comment type="subunit">
    <text evidence="4">Homohexamer. Organized in a ring with a central cavity.</text>
</comment>
<keyword evidence="9" id="KW-1185">Reference proteome</keyword>
<dbReference type="PROSITE" id="PS00676">
    <property type="entry name" value="SIGMA54_INTERACT_2"/>
    <property type="match status" value="1"/>
</dbReference>
<evidence type="ECO:0000313" key="8">
    <source>
        <dbReference type="EMBL" id="SHK61376.1"/>
    </source>
</evidence>
<dbReference type="AlphaFoldDB" id="A0A1M6TWR4"/>
<feature type="active site" evidence="5">
    <location>
        <position position="451"/>
    </location>
</feature>
<dbReference type="Gene3D" id="3.40.50.300">
    <property type="entry name" value="P-loop containing nucleotide triphosphate hydrolases"/>
    <property type="match status" value="2"/>
</dbReference>
<dbReference type="SUPFAM" id="SSF52540">
    <property type="entry name" value="P-loop containing nucleoside triphosphate hydrolases"/>
    <property type="match status" value="1"/>
</dbReference>
<evidence type="ECO:0000256" key="2">
    <source>
        <dbReference type="ARBA" id="ARBA00022801"/>
    </source>
</evidence>
<dbReference type="PROSITE" id="PS51786">
    <property type="entry name" value="LON_PROTEOLYTIC"/>
    <property type="match status" value="1"/>
</dbReference>
<dbReference type="OrthoDB" id="2318150at2"/>
<keyword evidence="6" id="KW-0472">Membrane</keyword>
<dbReference type="Proteomes" id="UP000183997">
    <property type="component" value="Unassembled WGS sequence"/>
</dbReference>
<dbReference type="EMBL" id="FRAR01000018">
    <property type="protein sequence ID" value="SHK61376.1"/>
    <property type="molecule type" value="Genomic_DNA"/>
</dbReference>
<dbReference type="GO" id="GO:0005524">
    <property type="term" value="F:ATP binding"/>
    <property type="evidence" value="ECO:0007669"/>
    <property type="project" value="InterPro"/>
</dbReference>
<comment type="similarity">
    <text evidence="5">Belongs to the peptidase S16 family.</text>
</comment>
<dbReference type="SMART" id="SM00382">
    <property type="entry name" value="AAA"/>
    <property type="match status" value="1"/>
</dbReference>
<comment type="catalytic activity">
    <reaction evidence="5">
        <text>Hydrolysis of proteins in presence of ATP.</text>
        <dbReference type="EC" id="3.4.21.53"/>
    </reaction>
</comment>
<dbReference type="GO" id="GO:0004176">
    <property type="term" value="F:ATP-dependent peptidase activity"/>
    <property type="evidence" value="ECO:0007669"/>
    <property type="project" value="UniProtKB-UniRule"/>
</dbReference>
<dbReference type="InterPro" id="IPR014721">
    <property type="entry name" value="Ribsml_uS5_D2-typ_fold_subgr"/>
</dbReference>
<dbReference type="Pfam" id="PF05362">
    <property type="entry name" value="Lon_C"/>
    <property type="match status" value="1"/>
</dbReference>
<evidence type="ECO:0000256" key="5">
    <source>
        <dbReference type="PROSITE-ProRule" id="PRU01122"/>
    </source>
</evidence>
<gene>
    <name evidence="8" type="ORF">SAMN02745123_02477</name>
</gene>
<dbReference type="PROSITE" id="PS01046">
    <property type="entry name" value="LON_SER"/>
    <property type="match status" value="1"/>
</dbReference>
<dbReference type="InterPro" id="IPR014251">
    <property type="entry name" value="Spore_LonB"/>
</dbReference>
<dbReference type="InterPro" id="IPR008269">
    <property type="entry name" value="Lon_proteolytic"/>
</dbReference>
<evidence type="ECO:0000256" key="6">
    <source>
        <dbReference type="SAM" id="Phobius"/>
    </source>
</evidence>
<dbReference type="CDD" id="cd00009">
    <property type="entry name" value="AAA"/>
    <property type="match status" value="1"/>
</dbReference>
<dbReference type="InterPro" id="IPR027065">
    <property type="entry name" value="Lon_Prtase"/>
</dbReference>
<feature type="domain" description="Lon proteolytic" evidence="7">
    <location>
        <begin position="353"/>
        <end position="541"/>
    </location>
</feature>
<dbReference type="NCBIfam" id="TIGR02902">
    <property type="entry name" value="spore_lonB"/>
    <property type="match status" value="1"/>
</dbReference>
<feature type="transmembrane region" description="Helical" evidence="6">
    <location>
        <begin position="6"/>
        <end position="27"/>
    </location>
</feature>
<dbReference type="InterPro" id="IPR003593">
    <property type="entry name" value="AAA+_ATPase"/>
</dbReference>
<keyword evidence="3 5" id="KW-0720">Serine protease</keyword>
<feature type="active site" evidence="5">
    <location>
        <position position="494"/>
    </location>
</feature>
<dbReference type="Gene3D" id="3.30.230.10">
    <property type="match status" value="1"/>
</dbReference>
<dbReference type="Pfam" id="PF01078">
    <property type="entry name" value="Mg_chelatase"/>
    <property type="match status" value="1"/>
</dbReference>
<reference evidence="9" key="1">
    <citation type="submission" date="2016-11" db="EMBL/GenBank/DDBJ databases">
        <authorList>
            <person name="Varghese N."/>
            <person name="Submissions S."/>
        </authorList>
    </citation>
    <scope>NUCLEOTIDE SEQUENCE [LARGE SCALE GENOMIC DNA]</scope>
    <source>
        <strain evidence="9">DSM 10349</strain>
    </source>
</reference>
<dbReference type="SUPFAM" id="SSF54211">
    <property type="entry name" value="Ribosomal protein S5 domain 2-like"/>
    <property type="match status" value="1"/>
</dbReference>
<dbReference type="GO" id="GO:0030163">
    <property type="term" value="P:protein catabolic process"/>
    <property type="evidence" value="ECO:0007669"/>
    <property type="project" value="InterPro"/>
</dbReference>
<keyword evidence="1 5" id="KW-0645">Protease</keyword>
<dbReference type="InterPro" id="IPR008268">
    <property type="entry name" value="Peptidase_S16_AS"/>
</dbReference>
<dbReference type="PRINTS" id="PR00830">
    <property type="entry name" value="ENDOLAPTASE"/>
</dbReference>
<organism evidence="8 9">
    <name type="scientific">Desulforamulus aeronauticus DSM 10349</name>
    <dbReference type="NCBI Taxonomy" id="1121421"/>
    <lineage>
        <taxon>Bacteria</taxon>
        <taxon>Bacillati</taxon>
        <taxon>Bacillota</taxon>
        <taxon>Clostridia</taxon>
        <taxon>Eubacteriales</taxon>
        <taxon>Peptococcaceae</taxon>
        <taxon>Desulforamulus</taxon>
    </lineage>
</organism>
<evidence type="ECO:0000313" key="9">
    <source>
        <dbReference type="Proteomes" id="UP000183997"/>
    </source>
</evidence>
<evidence type="ECO:0000256" key="1">
    <source>
        <dbReference type="ARBA" id="ARBA00022670"/>
    </source>
</evidence>
<protein>
    <recommendedName>
        <fullName evidence="5">endopeptidase La</fullName>
        <ecNumber evidence="5">3.4.21.53</ecNumber>
    </recommendedName>
</protein>
<dbReference type="InterPro" id="IPR025943">
    <property type="entry name" value="Sigma_54_int_dom_ATP-bd_2"/>
</dbReference>
<dbReference type="STRING" id="1121421.SAMN02745123_02477"/>
<keyword evidence="2 5" id="KW-0378">Hydrolase</keyword>
<evidence type="ECO:0000256" key="4">
    <source>
        <dbReference type="ARBA" id="ARBA00026070"/>
    </source>
</evidence>
<dbReference type="PANTHER" id="PTHR10046">
    <property type="entry name" value="ATP DEPENDENT LON PROTEASE FAMILY MEMBER"/>
    <property type="match status" value="1"/>
</dbReference>
<dbReference type="InterPro" id="IPR020568">
    <property type="entry name" value="Ribosomal_Su5_D2-typ_SF"/>
</dbReference>
<dbReference type="RefSeq" id="WP_072914794.1">
    <property type="nucleotide sequence ID" value="NZ_FRAR01000018.1"/>
</dbReference>
<evidence type="ECO:0000259" key="7">
    <source>
        <dbReference type="PROSITE" id="PS51786"/>
    </source>
</evidence>
<dbReference type="InterPro" id="IPR000523">
    <property type="entry name" value="Mg_chelatse_chII-like_cat_dom"/>
</dbReference>
<proteinExistence type="inferred from homology"/>